<dbReference type="PANTHER" id="PTHR10555:SF170">
    <property type="entry name" value="FI18122P1"/>
    <property type="match status" value="1"/>
</dbReference>
<dbReference type="GO" id="GO:0035091">
    <property type="term" value="F:phosphatidylinositol binding"/>
    <property type="evidence" value="ECO:0007669"/>
    <property type="project" value="InterPro"/>
</dbReference>
<dbReference type="SUPFAM" id="SSF64268">
    <property type="entry name" value="PX domain"/>
    <property type="match status" value="1"/>
</dbReference>
<dbReference type="InterPro" id="IPR001683">
    <property type="entry name" value="PX_dom"/>
</dbReference>
<dbReference type="OrthoDB" id="4408at2759"/>
<dbReference type="AlphaFoldDB" id="A0A5J4YQX3"/>
<organism evidence="4 5">
    <name type="scientific">Porphyridium purpureum</name>
    <name type="common">Red alga</name>
    <name type="synonym">Porphyridium cruentum</name>
    <dbReference type="NCBI Taxonomy" id="35688"/>
    <lineage>
        <taxon>Eukaryota</taxon>
        <taxon>Rhodophyta</taxon>
        <taxon>Bangiophyceae</taxon>
        <taxon>Porphyridiales</taxon>
        <taxon>Porphyridiaceae</taxon>
        <taxon>Porphyridium</taxon>
    </lineage>
</organism>
<keyword evidence="5" id="KW-1185">Reference proteome</keyword>
<dbReference type="GO" id="GO:0005768">
    <property type="term" value="C:endosome"/>
    <property type="evidence" value="ECO:0007669"/>
    <property type="project" value="TreeGrafter"/>
</dbReference>
<feature type="region of interest" description="Disordered" evidence="2">
    <location>
        <begin position="340"/>
        <end position="408"/>
    </location>
</feature>
<feature type="compositionally biased region" description="Polar residues" evidence="2">
    <location>
        <begin position="152"/>
        <end position="179"/>
    </location>
</feature>
<evidence type="ECO:0000256" key="2">
    <source>
        <dbReference type="SAM" id="MobiDB-lite"/>
    </source>
</evidence>
<protein>
    <recommendedName>
        <fullName evidence="3">PX domain-containing protein</fullName>
    </recommendedName>
</protein>
<feature type="region of interest" description="Disordered" evidence="2">
    <location>
        <begin position="252"/>
        <end position="290"/>
    </location>
</feature>
<feature type="compositionally biased region" description="Basic and acidic residues" evidence="2">
    <location>
        <begin position="14"/>
        <end position="29"/>
    </location>
</feature>
<evidence type="ECO:0000256" key="1">
    <source>
        <dbReference type="SAM" id="Coils"/>
    </source>
</evidence>
<evidence type="ECO:0000313" key="5">
    <source>
        <dbReference type="Proteomes" id="UP000324585"/>
    </source>
</evidence>
<feature type="region of interest" description="Disordered" evidence="2">
    <location>
        <begin position="853"/>
        <end position="876"/>
    </location>
</feature>
<dbReference type="Gene3D" id="3.30.1520.10">
    <property type="entry name" value="Phox-like domain"/>
    <property type="match status" value="1"/>
</dbReference>
<evidence type="ECO:0000313" key="4">
    <source>
        <dbReference type="EMBL" id="KAA8493183.1"/>
    </source>
</evidence>
<dbReference type="PROSITE" id="PS50195">
    <property type="entry name" value="PX"/>
    <property type="match status" value="1"/>
</dbReference>
<name>A0A5J4YQX3_PORPP</name>
<dbReference type="SMART" id="SM00312">
    <property type="entry name" value="PX"/>
    <property type="match status" value="1"/>
</dbReference>
<feature type="compositionally biased region" description="Low complexity" evidence="2">
    <location>
        <begin position="547"/>
        <end position="560"/>
    </location>
</feature>
<feature type="region of interest" description="Disordered" evidence="2">
    <location>
        <begin position="534"/>
        <end position="560"/>
    </location>
</feature>
<dbReference type="SUPFAM" id="SSF103657">
    <property type="entry name" value="BAR/IMD domain-like"/>
    <property type="match status" value="1"/>
</dbReference>
<feature type="compositionally biased region" description="Low complexity" evidence="2">
    <location>
        <begin position="345"/>
        <end position="358"/>
    </location>
</feature>
<dbReference type="PANTHER" id="PTHR10555">
    <property type="entry name" value="SORTING NEXIN"/>
    <property type="match status" value="1"/>
</dbReference>
<reference evidence="5" key="1">
    <citation type="journal article" date="2019" name="Nat. Commun.">
        <title>Expansion of phycobilisome linker gene families in mesophilic red algae.</title>
        <authorList>
            <person name="Lee J."/>
            <person name="Kim D."/>
            <person name="Bhattacharya D."/>
            <person name="Yoon H.S."/>
        </authorList>
    </citation>
    <scope>NUCLEOTIDE SEQUENCE [LARGE SCALE GENOMIC DNA]</scope>
    <source>
        <strain evidence="5">CCMP 1328</strain>
    </source>
</reference>
<proteinExistence type="predicted"/>
<feature type="domain" description="PX" evidence="3">
    <location>
        <begin position="404"/>
        <end position="529"/>
    </location>
</feature>
<dbReference type="InterPro" id="IPR027267">
    <property type="entry name" value="AH/BAR_dom_sf"/>
</dbReference>
<dbReference type="Gene3D" id="1.20.1270.60">
    <property type="entry name" value="Arfaptin homology (AH) domain/BAR domain"/>
    <property type="match status" value="1"/>
</dbReference>
<dbReference type="Pfam" id="PF00787">
    <property type="entry name" value="PX"/>
    <property type="match status" value="1"/>
</dbReference>
<feature type="coiled-coil region" evidence="1">
    <location>
        <begin position="620"/>
        <end position="647"/>
    </location>
</feature>
<gene>
    <name evidence="4" type="ORF">FVE85_8628</name>
</gene>
<evidence type="ECO:0000259" key="3">
    <source>
        <dbReference type="PROSITE" id="PS50195"/>
    </source>
</evidence>
<feature type="compositionally biased region" description="Basic and acidic residues" evidence="2">
    <location>
        <begin position="81"/>
        <end position="91"/>
    </location>
</feature>
<feature type="compositionally biased region" description="Basic and acidic residues" evidence="2">
    <location>
        <begin position="534"/>
        <end position="543"/>
    </location>
</feature>
<feature type="region of interest" description="Disordered" evidence="2">
    <location>
        <begin position="1"/>
        <end position="115"/>
    </location>
</feature>
<comment type="caution">
    <text evidence="4">The sequence shown here is derived from an EMBL/GenBank/DDBJ whole genome shotgun (WGS) entry which is preliminary data.</text>
</comment>
<accession>A0A5J4YQX3</accession>
<sequence>MESQWRPDSGAPAPREDEQGQNHNLDMRRSSVKVVSLGATRSGSSAGEKDERSGSLAQKPGPSGEHADTQLDDADASPHPQFEEVTDRVHPLSDQPLFESSMTDAFGTERDGVCDIGEDAEDAPLQYVVMNAGGVMVNAASSHLSESASAARTSSQDTTMSPSSGMSPDQNDNQAQPHTPGQARLVPHRSASNLERLVATSRLNALSGMTATSIARGDSGNLATNRAASTFVIDDNGADDYSLYPDLDVHRKRSYKPREAPPSASTTALARREPRAASRTHRNIPERGRAMFVETEHDEIVLDLPKAGKSTQTARERNAFVDPLSEAVFRLTEWNMPDEDEQKAEGAANDAGSASAEAMHGQEQMRGRGSSGLSSSGSLVREPSRAGSSRMTFGKAATITSSGSSTDAERSISVEFANSDRGSGIFVVTTSKKRLETSGAGDGRRAESLSVRRTIADFMLLHNALRDAHAGVIVPSLPELGLKARSKYGTMYEQYRRQNFARFLQNVHEHPLLHDSHLFRAFLGEAEQWPAALHGDKAQEQQHENPATSGSAIADASSASDGTNAPLKWAEFKIWQASRSINRGLERVLDRDQTTDDKPKLSSNLLDMDADAMLTAGSVVSFAEQRLRRLRKYIQEISSQIASLQRLSWASAERRLEHRRLVRAMSNSMQALALHEEQGSTFARALSEFGECIALEHDRTLNELNDITSSGGASMSLAEAQLDACLTEFATQSSGAYEIIVQRMHDQEAYEHALDRYTKLRDRAETDPKFQHDPVAQQERRRAAQELAATRSHYEKVSLSANVELKRFREQWRAGITKALHDVMIENLLVHAARLQSWNHLYESWNEIVGQRSGGGGGSGVNDDLAAETHAAVQDK</sequence>
<feature type="region of interest" description="Disordered" evidence="2">
    <location>
        <begin position="146"/>
        <end position="184"/>
    </location>
</feature>
<feature type="compositionally biased region" description="Low complexity" evidence="2">
    <location>
        <begin position="367"/>
        <end position="379"/>
    </location>
</feature>
<dbReference type="EMBL" id="VRMN01000007">
    <property type="protein sequence ID" value="KAA8493183.1"/>
    <property type="molecule type" value="Genomic_DNA"/>
</dbReference>
<keyword evidence="1" id="KW-0175">Coiled coil</keyword>
<dbReference type="Proteomes" id="UP000324585">
    <property type="component" value="Unassembled WGS sequence"/>
</dbReference>
<dbReference type="InterPro" id="IPR036871">
    <property type="entry name" value="PX_dom_sf"/>
</dbReference>